<dbReference type="SUPFAM" id="SSF54495">
    <property type="entry name" value="UBC-like"/>
    <property type="match status" value="1"/>
</dbReference>
<dbReference type="Gene3D" id="3.10.110.10">
    <property type="entry name" value="Ubiquitin Conjugating Enzyme"/>
    <property type="match status" value="1"/>
</dbReference>
<gene>
    <name evidence="2" type="ORF">SteCoe_29041</name>
</gene>
<dbReference type="AlphaFoldDB" id="A0A1R2B7B1"/>
<proteinExistence type="predicted"/>
<dbReference type="Proteomes" id="UP000187209">
    <property type="component" value="Unassembled WGS sequence"/>
</dbReference>
<dbReference type="InterPro" id="IPR000608">
    <property type="entry name" value="UBC"/>
</dbReference>
<keyword evidence="3" id="KW-1185">Reference proteome</keyword>
<dbReference type="PROSITE" id="PS50127">
    <property type="entry name" value="UBC_2"/>
    <property type="match status" value="1"/>
</dbReference>
<evidence type="ECO:0000259" key="1">
    <source>
        <dbReference type="PROSITE" id="PS50127"/>
    </source>
</evidence>
<dbReference type="Pfam" id="PF00179">
    <property type="entry name" value="UQ_con"/>
    <property type="match status" value="1"/>
</dbReference>
<accession>A0A1R2B7B1</accession>
<dbReference type="OrthoDB" id="5596422at2759"/>
<dbReference type="PANTHER" id="PTHR24067">
    <property type="entry name" value="UBIQUITIN-CONJUGATING ENZYME E2"/>
    <property type="match status" value="1"/>
</dbReference>
<dbReference type="EMBL" id="MPUH01000896">
    <property type="protein sequence ID" value="OMJ72500.1"/>
    <property type="molecule type" value="Genomic_DNA"/>
</dbReference>
<reference evidence="2 3" key="1">
    <citation type="submission" date="2016-11" db="EMBL/GenBank/DDBJ databases">
        <title>The macronuclear genome of Stentor coeruleus: a giant cell with tiny introns.</title>
        <authorList>
            <person name="Slabodnick M."/>
            <person name="Ruby J.G."/>
            <person name="Reiff S.B."/>
            <person name="Swart E.C."/>
            <person name="Gosai S."/>
            <person name="Prabakaran S."/>
            <person name="Witkowska E."/>
            <person name="Larue G.E."/>
            <person name="Fisher S."/>
            <person name="Freeman R.M."/>
            <person name="Gunawardena J."/>
            <person name="Chu W."/>
            <person name="Stover N.A."/>
            <person name="Gregory B.D."/>
            <person name="Nowacki M."/>
            <person name="Derisi J."/>
            <person name="Roy S.W."/>
            <person name="Marshall W.F."/>
            <person name="Sood P."/>
        </authorList>
    </citation>
    <scope>NUCLEOTIDE SEQUENCE [LARGE SCALE GENOMIC DNA]</scope>
    <source>
        <strain evidence="2">WM001</strain>
    </source>
</reference>
<dbReference type="CDD" id="cd23814">
    <property type="entry name" value="UEV_AKTIP"/>
    <property type="match status" value="1"/>
</dbReference>
<comment type="caution">
    <text evidence="2">The sequence shown here is derived from an EMBL/GenBank/DDBJ whole genome shotgun (WGS) entry which is preliminary data.</text>
</comment>
<dbReference type="InterPro" id="IPR050113">
    <property type="entry name" value="Ub_conjugating_enzyme"/>
</dbReference>
<sequence length="225" mass="26352">MQKDRAYTDERVANSAEDTEENREMQLVLEYRSLRAFAPSGVYTIPTIQDIYKWYGLVFIRGGEYQGAIFKFCLDIPTDYPYSCPKVYFLSHVFHPLVCPDSGQLNLSPGFPSWRPRKDFIFLVLSYLKTIFHCKDYWKDSKNVQNLNASLLFQNDEDQFLREVRTCVMASLDDLQDSADDFPIRLKGFNSFHKKVLDEVRNGEKVATVPEQSEAFMNWFRKTFI</sequence>
<organism evidence="2 3">
    <name type="scientific">Stentor coeruleus</name>
    <dbReference type="NCBI Taxonomy" id="5963"/>
    <lineage>
        <taxon>Eukaryota</taxon>
        <taxon>Sar</taxon>
        <taxon>Alveolata</taxon>
        <taxon>Ciliophora</taxon>
        <taxon>Postciliodesmatophora</taxon>
        <taxon>Heterotrichea</taxon>
        <taxon>Heterotrichida</taxon>
        <taxon>Stentoridae</taxon>
        <taxon>Stentor</taxon>
    </lineage>
</organism>
<evidence type="ECO:0000313" key="2">
    <source>
        <dbReference type="EMBL" id="OMJ72500.1"/>
    </source>
</evidence>
<protein>
    <recommendedName>
        <fullName evidence="1">UBC core domain-containing protein</fullName>
    </recommendedName>
</protein>
<evidence type="ECO:0000313" key="3">
    <source>
        <dbReference type="Proteomes" id="UP000187209"/>
    </source>
</evidence>
<dbReference type="InterPro" id="IPR016135">
    <property type="entry name" value="UBQ-conjugating_enzyme/RWD"/>
</dbReference>
<dbReference type="SMART" id="SM00212">
    <property type="entry name" value="UBCc"/>
    <property type="match status" value="1"/>
</dbReference>
<name>A0A1R2B7B1_9CILI</name>
<feature type="domain" description="UBC core" evidence="1">
    <location>
        <begin position="22"/>
        <end position="173"/>
    </location>
</feature>